<sequence>MFNVQIHVRLRPSILDPQGKAVLQAIQSSGEEMVQEVRMGKLIEVQMKGNSVQEVEEKAKQLADQLLANPVMEDYEIFVKEMAL</sequence>
<dbReference type="SUPFAM" id="SSF82697">
    <property type="entry name" value="PurS-like"/>
    <property type="match status" value="1"/>
</dbReference>
<reference evidence="7 8" key="1">
    <citation type="submission" date="2019-07" db="EMBL/GenBank/DDBJ databases">
        <title>Genome sequence of 2 isolates from Red Sea Mangroves.</title>
        <authorList>
            <person name="Sefrji F."/>
            <person name="Michoud G."/>
            <person name="Merlino G."/>
            <person name="Daffonchio D."/>
        </authorList>
    </citation>
    <scope>NUCLEOTIDE SEQUENCE [LARGE SCALE GENOMIC DNA]</scope>
    <source>
        <strain evidence="7 8">R1DC41</strain>
    </source>
</reference>
<dbReference type="UniPathway" id="UPA00074">
    <property type="reaction ID" value="UER00128"/>
</dbReference>
<comment type="pathway">
    <text evidence="6">Purine metabolism; IMP biosynthesis via de novo pathway; 5-amino-1-(5-phospho-D-ribosyl)imidazole from N(2)-formyl-N(1)-(5-phospho-D-ribosyl)glycinamide: step 1/2.</text>
</comment>
<comment type="subunit">
    <text evidence="6">Part of the FGAM synthase complex composed of 1 PurL, 1 PurQ and 2 PurS subunits.</text>
</comment>
<dbReference type="GO" id="GO:0005524">
    <property type="term" value="F:ATP binding"/>
    <property type="evidence" value="ECO:0007669"/>
    <property type="project" value="UniProtKB-UniRule"/>
</dbReference>
<dbReference type="KEGG" id="mcui:G8O30_00090"/>
<dbReference type="GO" id="GO:0005737">
    <property type="term" value="C:cytoplasm"/>
    <property type="evidence" value="ECO:0007669"/>
    <property type="project" value="UniProtKB-SubCell"/>
</dbReference>
<dbReference type="Gene3D" id="3.30.1280.10">
    <property type="entry name" value="Phosphoribosylformylglycinamidine synthase subunit PurS"/>
    <property type="match status" value="1"/>
</dbReference>
<comment type="subcellular location">
    <subcellularLocation>
        <location evidence="6">Cytoplasm</location>
    </subcellularLocation>
</comment>
<keyword evidence="4 6" id="KW-0658">Purine biosynthesis</keyword>
<accession>A0A7S8HEG8</accession>
<dbReference type="PANTHER" id="PTHR34696:SF1">
    <property type="entry name" value="PHOSPHORIBOSYLFORMYLGLYCINAMIDINE SYNTHASE SUBUNIT PURS"/>
    <property type="match status" value="1"/>
</dbReference>
<dbReference type="Proteomes" id="UP000593626">
    <property type="component" value="Chromosome"/>
</dbReference>
<gene>
    <name evidence="6 7" type="primary">purS</name>
    <name evidence="7" type="ORF">G8O30_00090</name>
</gene>
<dbReference type="NCBIfam" id="TIGR00302">
    <property type="entry name" value="phosphoribosylformylglycinamidine synthase subunit PurS"/>
    <property type="match status" value="1"/>
</dbReference>
<dbReference type="PANTHER" id="PTHR34696">
    <property type="entry name" value="PHOSPHORIBOSYLFORMYLGLYCINAMIDINE SYNTHASE SUBUNIT PURS"/>
    <property type="match status" value="1"/>
</dbReference>
<comment type="similarity">
    <text evidence="6">Belongs to the PurS family.</text>
</comment>
<keyword evidence="2 6" id="KW-0436">Ligase</keyword>
<evidence type="ECO:0000313" key="7">
    <source>
        <dbReference type="EMBL" id="QPC45486.1"/>
    </source>
</evidence>
<keyword evidence="8" id="KW-1185">Reference proteome</keyword>
<dbReference type="GO" id="GO:0004642">
    <property type="term" value="F:phosphoribosylformylglycinamidine synthase activity"/>
    <property type="evidence" value="ECO:0007669"/>
    <property type="project" value="UniProtKB-UniRule"/>
</dbReference>
<dbReference type="EMBL" id="CP049742">
    <property type="protein sequence ID" value="QPC45486.1"/>
    <property type="molecule type" value="Genomic_DNA"/>
</dbReference>
<dbReference type="EC" id="6.3.5.3" evidence="6"/>
<comment type="catalytic activity">
    <reaction evidence="6">
        <text>N(2)-formyl-N(1)-(5-phospho-beta-D-ribosyl)glycinamide + L-glutamine + ATP + H2O = 2-formamido-N(1)-(5-O-phospho-beta-D-ribosyl)acetamidine + L-glutamate + ADP + phosphate + H(+)</text>
        <dbReference type="Rhea" id="RHEA:17129"/>
        <dbReference type="ChEBI" id="CHEBI:15377"/>
        <dbReference type="ChEBI" id="CHEBI:15378"/>
        <dbReference type="ChEBI" id="CHEBI:29985"/>
        <dbReference type="ChEBI" id="CHEBI:30616"/>
        <dbReference type="ChEBI" id="CHEBI:43474"/>
        <dbReference type="ChEBI" id="CHEBI:58359"/>
        <dbReference type="ChEBI" id="CHEBI:147286"/>
        <dbReference type="ChEBI" id="CHEBI:147287"/>
        <dbReference type="ChEBI" id="CHEBI:456216"/>
        <dbReference type="EC" id="6.3.5.3"/>
    </reaction>
</comment>
<dbReference type="RefSeq" id="WP_239672987.1">
    <property type="nucleotide sequence ID" value="NZ_CP049742.1"/>
</dbReference>
<keyword evidence="5 6" id="KW-0067">ATP-binding</keyword>
<dbReference type="InterPro" id="IPR003850">
    <property type="entry name" value="PurS"/>
</dbReference>
<dbReference type="HAMAP" id="MF_01926">
    <property type="entry name" value="PurS"/>
    <property type="match status" value="1"/>
</dbReference>
<evidence type="ECO:0000256" key="5">
    <source>
        <dbReference type="ARBA" id="ARBA00022840"/>
    </source>
</evidence>
<evidence type="ECO:0000256" key="3">
    <source>
        <dbReference type="ARBA" id="ARBA00022741"/>
    </source>
</evidence>
<evidence type="ECO:0000256" key="1">
    <source>
        <dbReference type="ARBA" id="ARBA00022490"/>
    </source>
</evidence>
<comment type="function">
    <text evidence="6">Part of the phosphoribosylformylglycinamidine synthase complex involved in the purines biosynthetic pathway. Catalyzes the ATP-dependent conversion of formylglycinamide ribonucleotide (FGAR) and glutamine to yield formylglycinamidine ribonucleotide (FGAM) and glutamate. The FGAM synthase complex is composed of three subunits. PurQ produces an ammonia molecule by converting glutamine to glutamate. PurL transfers the ammonia molecule to FGAR to form FGAM in an ATP-dependent manner. PurS interacts with PurQ and PurL and is thought to assist in the transfer of the ammonia molecule from PurQ to PurL.</text>
</comment>
<evidence type="ECO:0000256" key="4">
    <source>
        <dbReference type="ARBA" id="ARBA00022755"/>
    </source>
</evidence>
<dbReference type="InterPro" id="IPR036604">
    <property type="entry name" value="PurS-like_sf"/>
</dbReference>
<protein>
    <recommendedName>
        <fullName evidence="6">Phosphoribosylformylglycinamidine synthase subunit PurS</fullName>
        <shortName evidence="6">FGAM synthase</shortName>
        <ecNumber evidence="6">6.3.5.3</ecNumber>
    </recommendedName>
    <alternativeName>
        <fullName evidence="6">Formylglycinamide ribonucleotide amidotransferase subunit III</fullName>
        <shortName evidence="6">FGAR amidotransferase III</shortName>
        <shortName evidence="6">FGAR-AT III</shortName>
    </alternativeName>
    <alternativeName>
        <fullName evidence="6">Phosphoribosylformylglycinamidine synthase subunit III</fullName>
    </alternativeName>
</protein>
<keyword evidence="1 6" id="KW-0963">Cytoplasm</keyword>
<dbReference type="Pfam" id="PF02700">
    <property type="entry name" value="PurS"/>
    <property type="match status" value="1"/>
</dbReference>
<dbReference type="GO" id="GO:0006189">
    <property type="term" value="P:'de novo' IMP biosynthetic process"/>
    <property type="evidence" value="ECO:0007669"/>
    <property type="project" value="UniProtKB-UniRule"/>
</dbReference>
<proteinExistence type="inferred from homology"/>
<evidence type="ECO:0000313" key="8">
    <source>
        <dbReference type="Proteomes" id="UP000593626"/>
    </source>
</evidence>
<organism evidence="7 8">
    <name type="scientific">Mangrovibacillus cuniculi</name>
    <dbReference type="NCBI Taxonomy" id="2593652"/>
    <lineage>
        <taxon>Bacteria</taxon>
        <taxon>Bacillati</taxon>
        <taxon>Bacillota</taxon>
        <taxon>Bacilli</taxon>
        <taxon>Bacillales</taxon>
        <taxon>Bacillaceae</taxon>
        <taxon>Mangrovibacillus</taxon>
    </lineage>
</organism>
<evidence type="ECO:0000256" key="6">
    <source>
        <dbReference type="HAMAP-Rule" id="MF_01926"/>
    </source>
</evidence>
<dbReference type="NCBIfam" id="NF004630">
    <property type="entry name" value="PRK05974.1"/>
    <property type="match status" value="1"/>
</dbReference>
<evidence type="ECO:0000256" key="2">
    <source>
        <dbReference type="ARBA" id="ARBA00022598"/>
    </source>
</evidence>
<name>A0A7S8HEG8_9BACI</name>
<keyword evidence="3 6" id="KW-0547">Nucleotide-binding</keyword>
<dbReference type="AlphaFoldDB" id="A0A7S8HEG8"/>